<dbReference type="Proteomes" id="UP001279734">
    <property type="component" value="Unassembled WGS sequence"/>
</dbReference>
<protein>
    <submittedName>
        <fullName evidence="2">Uncharacterized protein</fullName>
    </submittedName>
</protein>
<proteinExistence type="predicted"/>
<evidence type="ECO:0000313" key="2">
    <source>
        <dbReference type="EMBL" id="GMH18884.1"/>
    </source>
</evidence>
<feature type="region of interest" description="Disordered" evidence="1">
    <location>
        <begin position="262"/>
        <end position="288"/>
    </location>
</feature>
<dbReference type="PANTHER" id="PTHR33349:SF41">
    <property type="entry name" value="EMB|CAB62594.1"/>
    <property type="match status" value="1"/>
</dbReference>
<feature type="region of interest" description="Disordered" evidence="1">
    <location>
        <begin position="92"/>
        <end position="145"/>
    </location>
</feature>
<feature type="compositionally biased region" description="Polar residues" evidence="1">
    <location>
        <begin position="116"/>
        <end position="126"/>
    </location>
</feature>
<accession>A0AAD3XWD0</accession>
<feature type="compositionally biased region" description="Polar residues" evidence="1">
    <location>
        <begin position="266"/>
        <end position="275"/>
    </location>
</feature>
<evidence type="ECO:0000256" key="1">
    <source>
        <dbReference type="SAM" id="MobiDB-lite"/>
    </source>
</evidence>
<dbReference type="EMBL" id="BSYO01000019">
    <property type="protein sequence ID" value="GMH18884.1"/>
    <property type="molecule type" value="Genomic_DNA"/>
</dbReference>
<evidence type="ECO:0000313" key="3">
    <source>
        <dbReference type="Proteomes" id="UP001279734"/>
    </source>
</evidence>
<keyword evidence="3" id="KW-1185">Reference proteome</keyword>
<feature type="compositionally biased region" description="Polar residues" evidence="1">
    <location>
        <begin position="22"/>
        <end position="31"/>
    </location>
</feature>
<sequence>MAKDIAGVPVPDEITKIDNLRRNSTAKPSSATKEDNSSPHYLRASTGSCHDSCKYGKQHMFVVKAWRPLRRRNPTPPLQDDRNPVEILLLTGKKSTQPVKDAYKLESSPTMEYPPTNKSPSSNVSESIEHDAPLHTKSPSVDASKSINEDYPSLFYDASSMESLLPKKSPLPDASKSIKHDARSPAESPLVDTSKSINEDFPCLFSEVSFVESLLPMKSPSQNVSTSIKHDALSPTKSLSVEASKSINDDYPSIFSDASAVKSPFPMTSTHNTSKSTEHEAPSPTKSPLVEVSKSISKEFLLHSKSPFPDVLELTNQEVLTATASHDASESINRVISLHIPEETVSPTKCPSADASKSLDREVSSTIKPGFAMPQSLEPSKNFHHLPIKKSPQNGHLLMQKC</sequence>
<organism evidence="2 3">
    <name type="scientific">Nepenthes gracilis</name>
    <name type="common">Slender pitcher plant</name>
    <dbReference type="NCBI Taxonomy" id="150966"/>
    <lineage>
        <taxon>Eukaryota</taxon>
        <taxon>Viridiplantae</taxon>
        <taxon>Streptophyta</taxon>
        <taxon>Embryophyta</taxon>
        <taxon>Tracheophyta</taxon>
        <taxon>Spermatophyta</taxon>
        <taxon>Magnoliopsida</taxon>
        <taxon>eudicotyledons</taxon>
        <taxon>Gunneridae</taxon>
        <taxon>Pentapetalae</taxon>
        <taxon>Caryophyllales</taxon>
        <taxon>Nepenthaceae</taxon>
        <taxon>Nepenthes</taxon>
    </lineage>
</organism>
<feature type="region of interest" description="Disordered" evidence="1">
    <location>
        <begin position="16"/>
        <end position="49"/>
    </location>
</feature>
<dbReference type="PANTHER" id="PTHR33349">
    <property type="entry name" value="EMB|CAB62594.1"/>
    <property type="match status" value="1"/>
</dbReference>
<feature type="region of interest" description="Disordered" evidence="1">
    <location>
        <begin position="166"/>
        <end position="193"/>
    </location>
</feature>
<gene>
    <name evidence="2" type="ORF">Nepgr_020725</name>
</gene>
<feature type="region of interest" description="Disordered" evidence="1">
    <location>
        <begin position="371"/>
        <end position="402"/>
    </location>
</feature>
<reference evidence="2" key="1">
    <citation type="submission" date="2023-05" db="EMBL/GenBank/DDBJ databases">
        <title>Nepenthes gracilis genome sequencing.</title>
        <authorList>
            <person name="Fukushima K."/>
        </authorList>
    </citation>
    <scope>NUCLEOTIDE SEQUENCE</scope>
    <source>
        <strain evidence="2">SING2019-196</strain>
    </source>
</reference>
<name>A0AAD3XWD0_NEPGR</name>
<comment type="caution">
    <text evidence="2">The sequence shown here is derived from an EMBL/GenBank/DDBJ whole genome shotgun (WGS) entry which is preliminary data.</text>
</comment>
<dbReference type="AlphaFoldDB" id="A0AAD3XWD0"/>